<accession>A0A085NWP4</accession>
<evidence type="ECO:0000313" key="7">
    <source>
        <dbReference type="Proteomes" id="UP000534332"/>
    </source>
</evidence>
<feature type="transmembrane region" description="Helical" evidence="1">
    <location>
        <begin position="20"/>
        <end position="37"/>
    </location>
</feature>
<organism evidence="6 9">
    <name type="scientific">Escherichia coli</name>
    <dbReference type="NCBI Taxonomy" id="562"/>
    <lineage>
        <taxon>Bacteria</taxon>
        <taxon>Pseudomonadati</taxon>
        <taxon>Pseudomonadota</taxon>
        <taxon>Gammaproteobacteria</taxon>
        <taxon>Enterobacterales</taxon>
        <taxon>Enterobacteriaceae</taxon>
        <taxon>Escherichia</taxon>
    </lineage>
</organism>
<sequence>MINKHHQTDKGNKIATKMFYFLIISLIPMFSIIIIYIHNPTSNILNYIALRANDLPAIYSQNTPVFSKTLSLYVKTAPFTAILLFLNTCKNLRLKNDKSPWQLLKINIFFTFFYAILIYAFLFADTELTSSAKMLKLMSVNIILLSFFYISLHSIIFIFSYLYFWFCIGSYRSFKEK</sequence>
<reference evidence="2 7" key="1">
    <citation type="submission" date="2020-02" db="EMBL/GenBank/DDBJ databases">
        <authorList>
            <person name="Ashton P.M."/>
            <person name="Dallman T."/>
            <person name="Nair S."/>
            <person name="De Pinna E."/>
            <person name="Peters T."/>
            <person name="Grant K."/>
        </authorList>
    </citation>
    <scope>NUCLEOTIDE SEQUENCE</scope>
    <source>
        <strain evidence="2 7">188143</strain>
        <strain evidence="3">93335</strain>
    </source>
</reference>
<keyword evidence="1" id="KW-1133">Transmembrane helix</keyword>
<dbReference type="EMBL" id="JAWPMK010000004">
    <property type="protein sequence ID" value="MDW9353412.1"/>
    <property type="molecule type" value="Genomic_DNA"/>
</dbReference>
<protein>
    <submittedName>
        <fullName evidence="6">Colicin immunity protein Cui</fullName>
    </submittedName>
</protein>
<dbReference type="EMBL" id="AATCLQ010000063">
    <property type="protein sequence ID" value="EFJ6484354.1"/>
    <property type="molecule type" value="Genomic_DNA"/>
</dbReference>
<keyword evidence="1" id="KW-0812">Transmembrane</keyword>
<dbReference type="Proteomes" id="UP000655659">
    <property type="component" value="Unassembled WGS sequence"/>
</dbReference>
<dbReference type="Proteomes" id="UP000711811">
    <property type="component" value="Unassembled WGS sequence"/>
</dbReference>
<dbReference type="GO" id="GO:0030153">
    <property type="term" value="P:bacteriocin immunity"/>
    <property type="evidence" value="ECO:0007669"/>
    <property type="project" value="InterPro"/>
</dbReference>
<feature type="transmembrane region" description="Helical" evidence="1">
    <location>
        <begin position="142"/>
        <end position="168"/>
    </location>
</feature>
<evidence type="ECO:0000313" key="9">
    <source>
        <dbReference type="Proteomes" id="UP001271591"/>
    </source>
</evidence>
<dbReference type="EMBL" id="JAETYZ010000021">
    <property type="protein sequence ID" value="MBL6235603.1"/>
    <property type="molecule type" value="Genomic_DNA"/>
</dbReference>
<gene>
    <name evidence="6" type="primary">cui</name>
    <name evidence="3" type="ORF">A2J79_004783</name>
    <name evidence="2" type="ORF">BRV02_003936</name>
    <name evidence="5" type="ORF">JNA65_17040</name>
    <name evidence="4" type="ORF">JNA68_15915</name>
    <name evidence="6" type="ORF">R8G00_28700</name>
</gene>
<keyword evidence="1" id="KW-0472">Membrane</keyword>
<name>A0A085NWP4_ECOLX</name>
<dbReference type="AlphaFoldDB" id="A0A085NWP4"/>
<evidence type="ECO:0000313" key="8">
    <source>
        <dbReference type="Proteomes" id="UP000615017"/>
    </source>
</evidence>
<proteinExistence type="predicted"/>
<dbReference type="EMBL" id="AASSGK010000032">
    <property type="protein sequence ID" value="EFG2162813.1"/>
    <property type="molecule type" value="Genomic_DNA"/>
</dbReference>
<dbReference type="EMBL" id="JAETYU010000020">
    <property type="protein sequence ID" value="MBL6204675.1"/>
    <property type="molecule type" value="Genomic_DNA"/>
</dbReference>
<feature type="transmembrane region" description="Helical" evidence="1">
    <location>
        <begin position="101"/>
        <end position="122"/>
    </location>
</feature>
<evidence type="ECO:0000313" key="6">
    <source>
        <dbReference type="EMBL" id="MDW9353412.1"/>
    </source>
</evidence>
<evidence type="ECO:0000256" key="1">
    <source>
        <dbReference type="SAM" id="Phobius"/>
    </source>
</evidence>
<dbReference type="RefSeq" id="WP_033802098.1">
    <property type="nucleotide sequence ID" value="NZ_BRVT01000019.1"/>
</dbReference>
<dbReference type="Pfam" id="PF03857">
    <property type="entry name" value="Colicin_im"/>
    <property type="match status" value="1"/>
</dbReference>
<evidence type="ECO:0000313" key="3">
    <source>
        <dbReference type="EMBL" id="EFJ6484354.1"/>
    </source>
</evidence>
<dbReference type="Proteomes" id="UP001271591">
    <property type="component" value="Unassembled WGS sequence"/>
</dbReference>
<dbReference type="GO" id="GO:0015643">
    <property type="term" value="F:toxic substance binding"/>
    <property type="evidence" value="ECO:0007669"/>
    <property type="project" value="InterPro"/>
</dbReference>
<dbReference type="InterPro" id="IPR005557">
    <property type="entry name" value="Colicin_im"/>
</dbReference>
<evidence type="ECO:0000313" key="5">
    <source>
        <dbReference type="EMBL" id="MBL6235603.1"/>
    </source>
</evidence>
<feature type="transmembrane region" description="Helical" evidence="1">
    <location>
        <begin position="70"/>
        <end position="89"/>
    </location>
</feature>
<evidence type="ECO:0000313" key="4">
    <source>
        <dbReference type="EMBL" id="MBL6204675.1"/>
    </source>
</evidence>
<dbReference type="Proteomes" id="UP000534332">
    <property type="component" value="Unassembled WGS sequence"/>
</dbReference>
<evidence type="ECO:0000313" key="2">
    <source>
        <dbReference type="EMBL" id="EFG2162813.1"/>
    </source>
</evidence>
<dbReference type="Proteomes" id="UP000615017">
    <property type="component" value="Unassembled WGS sequence"/>
</dbReference>
<reference evidence="4 8" key="2">
    <citation type="submission" date="2021-01" db="EMBL/GenBank/DDBJ databases">
        <title>Genomes of Escherichia coli STEC strains from raw meat-based diets for companion animals.</title>
        <authorList>
            <person name="Stevens M.J.A."/>
            <person name="Stephan R."/>
        </authorList>
    </citation>
    <scope>NUCLEOTIDE SEQUENCE</scope>
    <source>
        <strain evidence="4">ATC7-7</strain>
        <strain evidence="5 8">LSC1-58</strain>
    </source>
</reference>
<reference evidence="6" key="3">
    <citation type="submission" date="2023-10" db="EMBL/GenBank/DDBJ databases">
        <title>Draft Genome Sequence of a Shiga toxin-producing Escherichia coli strain from deer meat showing an IS-element integration in the B-subunit of the Shiga toxin Stx2b gene.</title>
        <authorList>
            <person name="Projahn M."/>
            <person name="Borowiak M."/>
        </authorList>
    </citation>
    <scope>NUCLEOTIDE SEQUENCE</scope>
    <source>
        <strain evidence="6">BfR-EC-18960</strain>
    </source>
</reference>
<comment type="caution">
    <text evidence="6">The sequence shown here is derived from an EMBL/GenBank/DDBJ whole genome shotgun (WGS) entry which is preliminary data.</text>
</comment>